<dbReference type="Proteomes" id="UP000737018">
    <property type="component" value="Unassembled WGS sequence"/>
</dbReference>
<dbReference type="Pfam" id="PF01535">
    <property type="entry name" value="PPR"/>
    <property type="match status" value="1"/>
</dbReference>
<dbReference type="AlphaFoldDB" id="A0A8J4VBE3"/>
<evidence type="ECO:0000313" key="3">
    <source>
        <dbReference type="EMBL" id="KAF3951717.1"/>
    </source>
</evidence>
<evidence type="ECO:0000256" key="2">
    <source>
        <dbReference type="ARBA" id="ARBA00022737"/>
    </source>
</evidence>
<organism evidence="3 4">
    <name type="scientific">Castanea mollissima</name>
    <name type="common">Chinese chestnut</name>
    <dbReference type="NCBI Taxonomy" id="60419"/>
    <lineage>
        <taxon>Eukaryota</taxon>
        <taxon>Viridiplantae</taxon>
        <taxon>Streptophyta</taxon>
        <taxon>Embryophyta</taxon>
        <taxon>Tracheophyta</taxon>
        <taxon>Spermatophyta</taxon>
        <taxon>Magnoliopsida</taxon>
        <taxon>eudicotyledons</taxon>
        <taxon>Gunneridae</taxon>
        <taxon>Pentapetalae</taxon>
        <taxon>rosids</taxon>
        <taxon>fabids</taxon>
        <taxon>Fagales</taxon>
        <taxon>Fagaceae</taxon>
        <taxon>Castanea</taxon>
    </lineage>
</organism>
<dbReference type="InterPro" id="IPR051240">
    <property type="entry name" value="Mito_RNA-Proc/Resp"/>
</dbReference>
<sequence length="206" mass="23202">MPQISNPSTLPIFCSLTYQRFLFCSLQSKCISSSSSPVPSQQHIAHLILDQKSVSQALQTFKWASKLPNFTHSQSTYRALIHKLCTFRRFDIVKELLQEMPNAIGSPPDEDIFITIVRGLGRARMVKRVIKVVDLVTQFGKKPSLRIFNSVLDVLVKEDIDLAREFYRKKMMGSGVEGDEYTFGILMKGLCLTNRIGMGKLGEQGA</sequence>
<evidence type="ECO:0000256" key="1">
    <source>
        <dbReference type="ARBA" id="ARBA00007626"/>
    </source>
</evidence>
<dbReference type="InterPro" id="IPR002885">
    <property type="entry name" value="PPR_rpt"/>
</dbReference>
<proteinExistence type="inferred from homology"/>
<accession>A0A8J4VBE3</accession>
<comment type="similarity">
    <text evidence="1">Belongs to the PPR family. P subfamily.</text>
</comment>
<evidence type="ECO:0008006" key="5">
    <source>
        <dbReference type="Google" id="ProtNLM"/>
    </source>
</evidence>
<evidence type="ECO:0000313" key="4">
    <source>
        <dbReference type="Proteomes" id="UP000737018"/>
    </source>
</evidence>
<gene>
    <name evidence="3" type="ORF">CMV_022660</name>
</gene>
<name>A0A8J4VBE3_9ROSI</name>
<protein>
    <recommendedName>
        <fullName evidence="5">Pentatricopeptide repeat-containing protein</fullName>
    </recommendedName>
</protein>
<dbReference type="EMBL" id="JRKL02004807">
    <property type="protein sequence ID" value="KAF3951717.1"/>
    <property type="molecule type" value="Genomic_DNA"/>
</dbReference>
<dbReference type="InterPro" id="IPR011990">
    <property type="entry name" value="TPR-like_helical_dom_sf"/>
</dbReference>
<dbReference type="Gene3D" id="1.25.40.10">
    <property type="entry name" value="Tetratricopeptide repeat domain"/>
    <property type="match status" value="1"/>
</dbReference>
<keyword evidence="2" id="KW-0677">Repeat</keyword>
<dbReference type="GO" id="GO:0003729">
    <property type="term" value="F:mRNA binding"/>
    <property type="evidence" value="ECO:0007669"/>
    <property type="project" value="TreeGrafter"/>
</dbReference>
<keyword evidence="4" id="KW-1185">Reference proteome</keyword>
<reference evidence="3" key="1">
    <citation type="submission" date="2020-03" db="EMBL/GenBank/DDBJ databases">
        <title>Castanea mollissima Vanexum genome sequencing.</title>
        <authorList>
            <person name="Staton M."/>
        </authorList>
    </citation>
    <scope>NUCLEOTIDE SEQUENCE</scope>
    <source>
        <tissue evidence="3">Leaf</tissue>
    </source>
</reference>
<dbReference type="PANTHER" id="PTHR47933:SF11">
    <property type="entry name" value="PENTATRICOPEPTIDE REPEAT-CONTAINING PROTEIN 2"/>
    <property type="match status" value="1"/>
</dbReference>
<comment type="caution">
    <text evidence="3">The sequence shown here is derived from an EMBL/GenBank/DDBJ whole genome shotgun (WGS) entry which is preliminary data.</text>
</comment>
<dbReference type="PANTHER" id="PTHR47933">
    <property type="entry name" value="PENTATRICOPEPTIDE REPEAT-CONTAINING PROTEIN 1, MITOCHONDRIAL"/>
    <property type="match status" value="1"/>
</dbReference>
<dbReference type="OrthoDB" id="1721813at2759"/>